<feature type="compositionally biased region" description="Gly residues" evidence="1">
    <location>
        <begin position="7"/>
        <end position="23"/>
    </location>
</feature>
<dbReference type="AlphaFoldDB" id="A0A8R7TL25"/>
<evidence type="ECO:0000313" key="3">
    <source>
        <dbReference type="Proteomes" id="UP000015106"/>
    </source>
</evidence>
<feature type="compositionally biased region" description="Low complexity" evidence="1">
    <location>
        <begin position="24"/>
        <end position="42"/>
    </location>
</feature>
<reference evidence="2" key="3">
    <citation type="submission" date="2022-06" db="UniProtKB">
        <authorList>
            <consortium name="EnsemblPlants"/>
        </authorList>
    </citation>
    <scope>IDENTIFICATION</scope>
</reference>
<protein>
    <submittedName>
        <fullName evidence="2">Uncharacterized protein</fullName>
    </submittedName>
</protein>
<feature type="region of interest" description="Disordered" evidence="1">
    <location>
        <begin position="1"/>
        <end position="75"/>
    </location>
</feature>
<dbReference type="Proteomes" id="UP000015106">
    <property type="component" value="Chromosome 2"/>
</dbReference>
<reference evidence="2" key="2">
    <citation type="submission" date="2018-03" db="EMBL/GenBank/DDBJ databases">
        <title>The Triticum urartu genome reveals the dynamic nature of wheat genome evolution.</title>
        <authorList>
            <person name="Ling H."/>
            <person name="Ma B."/>
            <person name="Shi X."/>
            <person name="Liu H."/>
            <person name="Dong L."/>
            <person name="Sun H."/>
            <person name="Cao Y."/>
            <person name="Gao Q."/>
            <person name="Zheng S."/>
            <person name="Li Y."/>
            <person name="Yu Y."/>
            <person name="Du H."/>
            <person name="Qi M."/>
            <person name="Li Y."/>
            <person name="Yu H."/>
            <person name="Cui Y."/>
            <person name="Wang N."/>
            <person name="Chen C."/>
            <person name="Wu H."/>
            <person name="Zhao Y."/>
            <person name="Zhang J."/>
            <person name="Li Y."/>
            <person name="Zhou W."/>
            <person name="Zhang B."/>
            <person name="Hu W."/>
            <person name="Eijk M."/>
            <person name="Tang J."/>
            <person name="Witsenboer H."/>
            <person name="Zhao S."/>
            <person name="Li Z."/>
            <person name="Zhang A."/>
            <person name="Wang D."/>
            <person name="Liang C."/>
        </authorList>
    </citation>
    <scope>NUCLEOTIDE SEQUENCE [LARGE SCALE GENOMIC DNA]</scope>
    <source>
        <strain evidence="2">cv. G1812</strain>
    </source>
</reference>
<evidence type="ECO:0000256" key="1">
    <source>
        <dbReference type="SAM" id="MobiDB-lite"/>
    </source>
</evidence>
<organism evidence="2 3">
    <name type="scientific">Triticum urartu</name>
    <name type="common">Red wild einkorn</name>
    <name type="synonym">Crithodium urartu</name>
    <dbReference type="NCBI Taxonomy" id="4572"/>
    <lineage>
        <taxon>Eukaryota</taxon>
        <taxon>Viridiplantae</taxon>
        <taxon>Streptophyta</taxon>
        <taxon>Embryophyta</taxon>
        <taxon>Tracheophyta</taxon>
        <taxon>Spermatophyta</taxon>
        <taxon>Magnoliopsida</taxon>
        <taxon>Liliopsida</taxon>
        <taxon>Poales</taxon>
        <taxon>Poaceae</taxon>
        <taxon>BOP clade</taxon>
        <taxon>Pooideae</taxon>
        <taxon>Triticodae</taxon>
        <taxon>Triticeae</taxon>
        <taxon>Triticinae</taxon>
        <taxon>Triticum</taxon>
    </lineage>
</organism>
<evidence type="ECO:0000313" key="2">
    <source>
        <dbReference type="EnsemblPlants" id="TuG1812G0200004515.01.T01.cds282719"/>
    </source>
</evidence>
<keyword evidence="3" id="KW-1185">Reference proteome</keyword>
<name>A0A8R7TL25_TRIUA</name>
<proteinExistence type="predicted"/>
<dbReference type="EnsemblPlants" id="TuG1812G0200004515.01.T01">
    <property type="protein sequence ID" value="TuG1812G0200004515.01.T01.cds282719"/>
    <property type="gene ID" value="TuG1812G0200004515.01"/>
</dbReference>
<feature type="compositionally biased region" description="Low complexity" evidence="1">
    <location>
        <begin position="49"/>
        <end position="59"/>
    </location>
</feature>
<accession>A0A8R7TL25</accession>
<sequence length="117" mass="11917">RGRHGGEPGGGGPGRRGAAGVVGAGVPPGARAALDGARGAGPPRHPRPRLALPLRLRPVPLRPPPPCRRAGASGAGRTRSRLATCLLVRSLQLLHLPNTILPCACSSFSSFDTYAPV</sequence>
<dbReference type="Gramene" id="TuG1812G0200004515.01.T01">
    <property type="protein sequence ID" value="TuG1812G0200004515.01.T01.cds282719"/>
    <property type="gene ID" value="TuG1812G0200004515.01"/>
</dbReference>
<reference evidence="3" key="1">
    <citation type="journal article" date="2013" name="Nature">
        <title>Draft genome of the wheat A-genome progenitor Triticum urartu.</title>
        <authorList>
            <person name="Ling H.Q."/>
            <person name="Zhao S."/>
            <person name="Liu D."/>
            <person name="Wang J."/>
            <person name="Sun H."/>
            <person name="Zhang C."/>
            <person name="Fan H."/>
            <person name="Li D."/>
            <person name="Dong L."/>
            <person name="Tao Y."/>
            <person name="Gao C."/>
            <person name="Wu H."/>
            <person name="Li Y."/>
            <person name="Cui Y."/>
            <person name="Guo X."/>
            <person name="Zheng S."/>
            <person name="Wang B."/>
            <person name="Yu K."/>
            <person name="Liang Q."/>
            <person name="Yang W."/>
            <person name="Lou X."/>
            <person name="Chen J."/>
            <person name="Feng M."/>
            <person name="Jian J."/>
            <person name="Zhang X."/>
            <person name="Luo G."/>
            <person name="Jiang Y."/>
            <person name="Liu J."/>
            <person name="Wang Z."/>
            <person name="Sha Y."/>
            <person name="Zhang B."/>
            <person name="Wu H."/>
            <person name="Tang D."/>
            <person name="Shen Q."/>
            <person name="Xue P."/>
            <person name="Zou S."/>
            <person name="Wang X."/>
            <person name="Liu X."/>
            <person name="Wang F."/>
            <person name="Yang Y."/>
            <person name="An X."/>
            <person name="Dong Z."/>
            <person name="Zhang K."/>
            <person name="Zhang X."/>
            <person name="Luo M.C."/>
            <person name="Dvorak J."/>
            <person name="Tong Y."/>
            <person name="Wang J."/>
            <person name="Yang H."/>
            <person name="Li Z."/>
            <person name="Wang D."/>
            <person name="Zhang A."/>
            <person name="Wang J."/>
        </authorList>
    </citation>
    <scope>NUCLEOTIDE SEQUENCE</scope>
    <source>
        <strain evidence="3">cv. G1812</strain>
    </source>
</reference>